<dbReference type="SUPFAM" id="SSF53822">
    <property type="entry name" value="Periplasmic binding protein-like I"/>
    <property type="match status" value="1"/>
</dbReference>
<dbReference type="CDD" id="cd06267">
    <property type="entry name" value="PBP1_LacI_sugar_binding-like"/>
    <property type="match status" value="1"/>
</dbReference>
<feature type="domain" description="HTH lacI-type" evidence="4">
    <location>
        <begin position="7"/>
        <end position="66"/>
    </location>
</feature>
<evidence type="ECO:0000259" key="4">
    <source>
        <dbReference type="PROSITE" id="PS50932"/>
    </source>
</evidence>
<dbReference type="PROSITE" id="PS50932">
    <property type="entry name" value="HTH_LACI_2"/>
    <property type="match status" value="1"/>
</dbReference>
<dbReference type="PROSITE" id="PS00356">
    <property type="entry name" value="HTH_LACI_1"/>
    <property type="match status" value="1"/>
</dbReference>
<dbReference type="GO" id="GO:0000976">
    <property type="term" value="F:transcription cis-regulatory region binding"/>
    <property type="evidence" value="ECO:0007669"/>
    <property type="project" value="TreeGrafter"/>
</dbReference>
<dbReference type="Proteomes" id="UP000632659">
    <property type="component" value="Unassembled WGS sequence"/>
</dbReference>
<dbReference type="Pfam" id="PF13377">
    <property type="entry name" value="Peripla_BP_3"/>
    <property type="match status" value="1"/>
</dbReference>
<accession>A0A8J6TQY5</accession>
<protein>
    <submittedName>
        <fullName evidence="5">LacI family DNA-binding transcriptional regulator</fullName>
    </submittedName>
</protein>
<dbReference type="SUPFAM" id="SSF47413">
    <property type="entry name" value="lambda repressor-like DNA-binding domains"/>
    <property type="match status" value="1"/>
</dbReference>
<dbReference type="Pfam" id="PF00356">
    <property type="entry name" value="LacI"/>
    <property type="match status" value="1"/>
</dbReference>
<dbReference type="CDD" id="cd01392">
    <property type="entry name" value="HTH_LacI"/>
    <property type="match status" value="1"/>
</dbReference>
<proteinExistence type="predicted"/>
<evidence type="ECO:0000256" key="2">
    <source>
        <dbReference type="ARBA" id="ARBA00023125"/>
    </source>
</evidence>
<dbReference type="OrthoDB" id="308642at2"/>
<dbReference type="InterPro" id="IPR000843">
    <property type="entry name" value="HTH_LacI"/>
</dbReference>
<keyword evidence="3" id="KW-0804">Transcription</keyword>
<evidence type="ECO:0000313" key="5">
    <source>
        <dbReference type="EMBL" id="MBC8609941.1"/>
    </source>
</evidence>
<dbReference type="Gene3D" id="3.40.50.2300">
    <property type="match status" value="2"/>
</dbReference>
<evidence type="ECO:0000256" key="1">
    <source>
        <dbReference type="ARBA" id="ARBA00023015"/>
    </source>
</evidence>
<gene>
    <name evidence="5" type="ORF">H8702_02245</name>
</gene>
<dbReference type="InterPro" id="IPR046335">
    <property type="entry name" value="LacI/GalR-like_sensor"/>
</dbReference>
<dbReference type="AlphaFoldDB" id="A0A8J6TQY5"/>
<organism evidence="5 6">
    <name type="scientific">Massiliimalia timonensis</name>
    <dbReference type="NCBI Taxonomy" id="1987501"/>
    <lineage>
        <taxon>Bacteria</taxon>
        <taxon>Bacillati</taxon>
        <taxon>Bacillota</taxon>
        <taxon>Clostridia</taxon>
        <taxon>Eubacteriales</taxon>
        <taxon>Oscillospiraceae</taxon>
        <taxon>Massiliimalia</taxon>
    </lineage>
</organism>
<dbReference type="GO" id="GO:0003700">
    <property type="term" value="F:DNA-binding transcription factor activity"/>
    <property type="evidence" value="ECO:0007669"/>
    <property type="project" value="TreeGrafter"/>
</dbReference>
<keyword evidence="1" id="KW-0805">Transcription regulation</keyword>
<dbReference type="EMBL" id="JACRTL010000001">
    <property type="protein sequence ID" value="MBC8609941.1"/>
    <property type="molecule type" value="Genomic_DNA"/>
</dbReference>
<comment type="caution">
    <text evidence="5">The sequence shown here is derived from an EMBL/GenBank/DDBJ whole genome shotgun (WGS) entry which is preliminary data.</text>
</comment>
<dbReference type="PANTHER" id="PTHR30146:SF109">
    <property type="entry name" value="HTH-TYPE TRANSCRIPTIONAL REGULATOR GALS"/>
    <property type="match status" value="1"/>
</dbReference>
<keyword evidence="6" id="KW-1185">Reference proteome</keyword>
<dbReference type="Gene3D" id="1.10.260.40">
    <property type="entry name" value="lambda repressor-like DNA-binding domains"/>
    <property type="match status" value="1"/>
</dbReference>
<dbReference type="InterPro" id="IPR010982">
    <property type="entry name" value="Lambda_DNA-bd_dom_sf"/>
</dbReference>
<dbReference type="PANTHER" id="PTHR30146">
    <property type="entry name" value="LACI-RELATED TRANSCRIPTIONAL REPRESSOR"/>
    <property type="match status" value="1"/>
</dbReference>
<dbReference type="InterPro" id="IPR028082">
    <property type="entry name" value="Peripla_BP_I"/>
</dbReference>
<dbReference type="SMART" id="SM00354">
    <property type="entry name" value="HTH_LACI"/>
    <property type="match status" value="1"/>
</dbReference>
<reference evidence="5" key="1">
    <citation type="submission" date="2020-08" db="EMBL/GenBank/DDBJ databases">
        <title>Genome public.</title>
        <authorList>
            <person name="Liu C."/>
            <person name="Sun Q."/>
        </authorList>
    </citation>
    <scope>NUCLEOTIDE SEQUENCE</scope>
    <source>
        <strain evidence="5">NSJ-15</strain>
    </source>
</reference>
<dbReference type="RefSeq" id="WP_093988362.1">
    <property type="nucleotide sequence ID" value="NZ_FYDD01000003.1"/>
</dbReference>
<sequence length="338" mass="37298">MGIKKTATMMEVANRANVSIATVARVIHNNGYVSAQKRKLIQQAIEELGYVVPVKETVSVSRNLVGVLTPPDRENPFFSYLPHALGIEANKNGLYVMLRVQQATNQYLQDVVQDFISESVCGIVIVGFEDTLLLDEAKDLLLGCGVPVVFVERTARCYGLNRVLLDGGEGIYLATRHLIEQGHKHFLYIGQNSTNDVDKQRLKGYQNALAEIGIHDPPIVNPFESGTMQAGYDSIKIGLEQWPQTTAVVAWSDLYAVGAMQYCFDTGRRVPQDIAITGFDDIYAPAVVPPLTSVKMPLEEMAQAAIQMIVESRNQTLDFYSKTITLSPKLSVRKSSGM</sequence>
<evidence type="ECO:0000313" key="6">
    <source>
        <dbReference type="Proteomes" id="UP000632659"/>
    </source>
</evidence>
<evidence type="ECO:0000256" key="3">
    <source>
        <dbReference type="ARBA" id="ARBA00023163"/>
    </source>
</evidence>
<name>A0A8J6TQY5_9FIRM</name>
<keyword evidence="2 5" id="KW-0238">DNA-binding</keyword>